<feature type="transmembrane region" description="Helical" evidence="1">
    <location>
        <begin position="12"/>
        <end position="31"/>
    </location>
</feature>
<dbReference type="AlphaFoldDB" id="A0A2P4PKC1"/>
<dbReference type="Pfam" id="PF07534">
    <property type="entry name" value="TLD"/>
    <property type="match status" value="1"/>
</dbReference>
<dbReference type="InterPro" id="IPR006571">
    <property type="entry name" value="TLDc_dom"/>
</dbReference>
<evidence type="ECO:0000313" key="4">
    <source>
        <dbReference type="Proteomes" id="UP000018888"/>
    </source>
</evidence>
<reference evidence="3 4" key="2">
    <citation type="journal article" date="2018" name="New Phytol.">
        <title>High intraspecific genome diversity in the model arbuscular mycorrhizal symbiont Rhizophagus irregularis.</title>
        <authorList>
            <person name="Chen E.C.H."/>
            <person name="Morin E."/>
            <person name="Beaudet D."/>
            <person name="Noel J."/>
            <person name="Yildirir G."/>
            <person name="Ndikumana S."/>
            <person name="Charron P."/>
            <person name="St-Onge C."/>
            <person name="Giorgi J."/>
            <person name="Kruger M."/>
            <person name="Marton T."/>
            <person name="Ropars J."/>
            <person name="Grigoriev I.V."/>
            <person name="Hainaut M."/>
            <person name="Henrissat B."/>
            <person name="Roux C."/>
            <person name="Martin F."/>
            <person name="Corradi N."/>
        </authorList>
    </citation>
    <scope>NUCLEOTIDE SEQUENCE [LARGE SCALE GENOMIC DNA]</scope>
    <source>
        <strain evidence="3 4">DAOM 197198</strain>
    </source>
</reference>
<gene>
    <name evidence="3" type="ORF">GLOIN_2v1781285</name>
</gene>
<protein>
    <recommendedName>
        <fullName evidence="2">TLDc domain-containing protein</fullName>
    </recommendedName>
</protein>
<organism evidence="3 4">
    <name type="scientific">Rhizophagus irregularis (strain DAOM 181602 / DAOM 197198 / MUCL 43194)</name>
    <name type="common">Arbuscular mycorrhizal fungus</name>
    <name type="synonym">Glomus intraradices</name>
    <dbReference type="NCBI Taxonomy" id="747089"/>
    <lineage>
        <taxon>Eukaryota</taxon>
        <taxon>Fungi</taxon>
        <taxon>Fungi incertae sedis</taxon>
        <taxon>Mucoromycota</taxon>
        <taxon>Glomeromycotina</taxon>
        <taxon>Glomeromycetes</taxon>
        <taxon>Glomerales</taxon>
        <taxon>Glomeraceae</taxon>
        <taxon>Rhizophagus</taxon>
    </lineage>
</organism>
<feature type="domain" description="TLDc" evidence="2">
    <location>
        <begin position="160"/>
        <end position="276"/>
    </location>
</feature>
<keyword evidence="1" id="KW-0472">Membrane</keyword>
<dbReference type="Proteomes" id="UP000018888">
    <property type="component" value="Unassembled WGS sequence"/>
</dbReference>
<comment type="caution">
    <text evidence="3">The sequence shown here is derived from an EMBL/GenBank/DDBJ whole genome shotgun (WGS) entry which is preliminary data.</text>
</comment>
<reference evidence="3 4" key="1">
    <citation type="journal article" date="2013" name="Proc. Natl. Acad. Sci. U.S.A.">
        <title>Genome of an arbuscular mycorrhizal fungus provides insight into the oldest plant symbiosis.</title>
        <authorList>
            <person name="Tisserant E."/>
            <person name="Malbreil M."/>
            <person name="Kuo A."/>
            <person name="Kohler A."/>
            <person name="Symeonidi A."/>
            <person name="Balestrini R."/>
            <person name="Charron P."/>
            <person name="Duensing N."/>
            <person name="Frei Dit Frey N."/>
            <person name="Gianinazzi-Pearson V."/>
            <person name="Gilbert L.B."/>
            <person name="Handa Y."/>
            <person name="Herr J.R."/>
            <person name="Hijri M."/>
            <person name="Koul R."/>
            <person name="Kawaguchi M."/>
            <person name="Krajinski F."/>
            <person name="Lammers P.J."/>
            <person name="Masclaux F.G."/>
            <person name="Murat C."/>
            <person name="Morin E."/>
            <person name="Ndikumana S."/>
            <person name="Pagni M."/>
            <person name="Petitpierre D."/>
            <person name="Requena N."/>
            <person name="Rosikiewicz P."/>
            <person name="Riley R."/>
            <person name="Saito K."/>
            <person name="San Clemente H."/>
            <person name="Shapiro H."/>
            <person name="van Tuinen D."/>
            <person name="Becard G."/>
            <person name="Bonfante P."/>
            <person name="Paszkowski U."/>
            <person name="Shachar-Hill Y.Y."/>
            <person name="Tuskan G.A."/>
            <person name="Young P.W."/>
            <person name="Sanders I.R."/>
            <person name="Henrissat B."/>
            <person name="Rensing S.A."/>
            <person name="Grigoriev I.V."/>
            <person name="Corradi N."/>
            <person name="Roux C."/>
            <person name="Martin F."/>
        </authorList>
    </citation>
    <scope>NUCLEOTIDE SEQUENCE [LARGE SCALE GENOMIC DNA]</scope>
    <source>
        <strain evidence="3 4">DAOM 197198</strain>
    </source>
</reference>
<dbReference type="VEuPathDB" id="FungiDB:RhiirFUN_026010"/>
<dbReference type="PROSITE" id="PS51886">
    <property type="entry name" value="TLDC"/>
    <property type="match status" value="1"/>
</dbReference>
<keyword evidence="1" id="KW-1133">Transmembrane helix</keyword>
<sequence>MVQETLKEEGTGFICLGWFLTLFLKYLYAGYVDITDKIGTELLNIIIASDEFNLTRLTKDYIIEYHQLLQNDLVGALKLRDVSQWSQDDIITFKRIICRFIPLIRFKDISPKDYMIKIKPYEEILSKEYRNNLLNYYMIPECKPKLNNLTSRYLKDINSVIIDQRHVNLLTNWIDRNEESKFSLVPLRPADQGEANRNGNTATEFHKKCDNRGATIIVLKTKNSERIIGEYNPLEWDPTNGSFKCMKDNFYSHLQIKRMSKWQKTSYPDEILIDFQ</sequence>
<dbReference type="EMBL" id="AUPC02000205">
    <property type="protein sequence ID" value="POG65825.1"/>
    <property type="molecule type" value="Genomic_DNA"/>
</dbReference>
<accession>A0A2P4PKC1</accession>
<evidence type="ECO:0000256" key="1">
    <source>
        <dbReference type="SAM" id="Phobius"/>
    </source>
</evidence>
<evidence type="ECO:0000259" key="2">
    <source>
        <dbReference type="PROSITE" id="PS51886"/>
    </source>
</evidence>
<evidence type="ECO:0000313" key="3">
    <source>
        <dbReference type="EMBL" id="POG65825.1"/>
    </source>
</evidence>
<keyword evidence="4" id="KW-1185">Reference proteome</keyword>
<proteinExistence type="predicted"/>
<keyword evidence="1" id="KW-0812">Transmembrane</keyword>
<name>A0A2P4PKC1_RHIID</name>